<organism evidence="3 4">
    <name type="scientific">Prorocentrum cordatum</name>
    <dbReference type="NCBI Taxonomy" id="2364126"/>
    <lineage>
        <taxon>Eukaryota</taxon>
        <taxon>Sar</taxon>
        <taxon>Alveolata</taxon>
        <taxon>Dinophyceae</taxon>
        <taxon>Prorocentrales</taxon>
        <taxon>Prorocentraceae</taxon>
        <taxon>Prorocentrum</taxon>
    </lineage>
</organism>
<sequence>MALLWLLCAALLDFAAVGRGVTIHHERQAPASEPGQEGHYLQARSPGWIQNVSHVLHVEGIQNPEEQTAVVTFAGKKNVEYMDGAVMLGMSVQKHLPGYPMVALAIIGMRRKFQSLLRNASWSLTFVPNWDWDYCGPDCDSDFLGRWHDSFEKINAFRLPFKRVLFLDSDTYIFSSRIQELVKREMPDDHIALAMDGCKDEFNSGVMLYRPRLSVFKQMLELVSTRKREQILDQNLVNEVYRGRVQEVPREFNCVDTMGVQPGLRRACQTHCSARAVVAHFTGHPKPTAAKRRLLELVRRPGAPAIACTNTNFGLPIVRKVVGVLLRHPQAL</sequence>
<proteinExistence type="predicted"/>
<dbReference type="PANTHER" id="PTHR11183">
    <property type="entry name" value="GLYCOGENIN SUBFAMILY MEMBER"/>
    <property type="match status" value="1"/>
</dbReference>
<feature type="signal peptide" evidence="1">
    <location>
        <begin position="1"/>
        <end position="20"/>
    </location>
</feature>
<evidence type="ECO:0008006" key="5">
    <source>
        <dbReference type="Google" id="ProtNLM"/>
    </source>
</evidence>
<gene>
    <name evidence="2" type="ORF">PCOR1329_LOCUS85507</name>
    <name evidence="3" type="ORF">PCOR1329_LOCUS85509</name>
</gene>
<evidence type="ECO:0000313" key="3">
    <source>
        <dbReference type="EMBL" id="CAK0911734.1"/>
    </source>
</evidence>
<dbReference type="InterPro" id="IPR002495">
    <property type="entry name" value="Glyco_trans_8"/>
</dbReference>
<keyword evidence="1" id="KW-0732">Signal</keyword>
<protein>
    <recommendedName>
        <fullName evidence="5">Nucleotide-diphospho-sugar transferase domain-containing protein</fullName>
    </recommendedName>
</protein>
<dbReference type="InterPro" id="IPR050587">
    <property type="entry name" value="GNT1/Glycosyltrans_8"/>
</dbReference>
<name>A0ABN9YIE6_9DINO</name>
<feature type="chain" id="PRO_5045029025" description="Nucleotide-diphospho-sugar transferase domain-containing protein" evidence="1">
    <location>
        <begin position="21"/>
        <end position="332"/>
    </location>
</feature>
<dbReference type="SUPFAM" id="SSF53448">
    <property type="entry name" value="Nucleotide-diphospho-sugar transferases"/>
    <property type="match status" value="1"/>
</dbReference>
<reference evidence="3" key="1">
    <citation type="submission" date="2023-10" db="EMBL/GenBank/DDBJ databases">
        <authorList>
            <person name="Chen Y."/>
            <person name="Shah S."/>
            <person name="Dougan E. K."/>
            <person name="Thang M."/>
            <person name="Chan C."/>
        </authorList>
    </citation>
    <scope>NUCLEOTIDE SEQUENCE [LARGE SCALE GENOMIC DNA]</scope>
</reference>
<dbReference type="Proteomes" id="UP001189429">
    <property type="component" value="Unassembled WGS sequence"/>
</dbReference>
<evidence type="ECO:0000256" key="1">
    <source>
        <dbReference type="SAM" id="SignalP"/>
    </source>
</evidence>
<dbReference type="EMBL" id="CAUYUJ010022628">
    <property type="protein sequence ID" value="CAK0911734.1"/>
    <property type="molecule type" value="Genomic_DNA"/>
</dbReference>
<dbReference type="Gene3D" id="3.90.550.10">
    <property type="entry name" value="Spore Coat Polysaccharide Biosynthesis Protein SpsA, Chain A"/>
    <property type="match status" value="1"/>
</dbReference>
<dbReference type="InterPro" id="IPR029044">
    <property type="entry name" value="Nucleotide-diphossugar_trans"/>
</dbReference>
<keyword evidence="4" id="KW-1185">Reference proteome</keyword>
<accession>A0ABN9YIE6</accession>
<dbReference type="EMBL" id="CAUYUJ010022628">
    <property type="protein sequence ID" value="CAK0911732.1"/>
    <property type="molecule type" value="Genomic_DNA"/>
</dbReference>
<dbReference type="Pfam" id="PF01501">
    <property type="entry name" value="Glyco_transf_8"/>
    <property type="match status" value="1"/>
</dbReference>
<comment type="caution">
    <text evidence="3">The sequence shown here is derived from an EMBL/GenBank/DDBJ whole genome shotgun (WGS) entry which is preliminary data.</text>
</comment>
<evidence type="ECO:0000313" key="4">
    <source>
        <dbReference type="Proteomes" id="UP001189429"/>
    </source>
</evidence>
<evidence type="ECO:0000313" key="2">
    <source>
        <dbReference type="EMBL" id="CAK0911732.1"/>
    </source>
</evidence>